<dbReference type="PROSITE" id="PS51898">
    <property type="entry name" value="TYR_RECOMBINASE"/>
    <property type="match status" value="1"/>
</dbReference>
<dbReference type="Gene3D" id="1.10.443.10">
    <property type="entry name" value="Intergrase catalytic core"/>
    <property type="match status" value="1"/>
</dbReference>
<dbReference type="EMBL" id="CVUD02000065">
    <property type="protein sequence ID" value="SEH64609.1"/>
    <property type="molecule type" value="Genomic_DNA"/>
</dbReference>
<dbReference type="InterPro" id="IPR011010">
    <property type="entry name" value="DNA_brk_join_enz"/>
</dbReference>
<comment type="similarity">
    <text evidence="1">Belongs to the 'phage' integrase family.</text>
</comment>
<reference evidence="8 9" key="1">
    <citation type="submission" date="2016-06" db="EMBL/GenBank/DDBJ databases">
        <authorList>
            <person name="Petersen J."/>
            <person name="Sayavedra L."/>
        </authorList>
    </citation>
    <scope>NUCLEOTIDE SEQUENCE [LARGE SCALE GENOMIC DNA]</scope>
    <source>
        <strain evidence="9">BazSymA</strain>
        <strain evidence="8">BazSymB</strain>
    </source>
</reference>
<evidence type="ECO:0000256" key="2">
    <source>
        <dbReference type="ARBA" id="ARBA00022908"/>
    </source>
</evidence>
<dbReference type="Pfam" id="PF00589">
    <property type="entry name" value="Phage_integrase"/>
    <property type="match status" value="1"/>
</dbReference>
<dbReference type="STRING" id="235205.BAZSYMB_SCAFFOLD00034_0"/>
<organism evidence="7 9">
    <name type="scientific">Bathymodiolus azoricus thioautotrophic gill symbiont</name>
    <dbReference type="NCBI Taxonomy" id="235205"/>
    <lineage>
        <taxon>Bacteria</taxon>
        <taxon>Pseudomonadati</taxon>
        <taxon>Pseudomonadota</taxon>
        <taxon>Gammaproteobacteria</taxon>
        <taxon>sulfur-oxidizing symbionts</taxon>
    </lineage>
</organism>
<dbReference type="Pfam" id="PF13495">
    <property type="entry name" value="Phage_int_SAM_4"/>
    <property type="match status" value="1"/>
</dbReference>
<dbReference type="NCBIfam" id="TIGR02249">
    <property type="entry name" value="integrase_gron"/>
    <property type="match status" value="1"/>
</dbReference>
<reference evidence="7" key="2">
    <citation type="submission" date="2016-06" db="EMBL/GenBank/DDBJ databases">
        <authorList>
            <person name="Olsen C.W."/>
            <person name="Carey S."/>
            <person name="Hinshaw L."/>
            <person name="Karasin A.I."/>
        </authorList>
    </citation>
    <scope>NUCLEOTIDE SEQUENCE [LARGE SCALE GENOMIC DNA]</scope>
    <source>
        <strain evidence="7">BazSymA</strain>
        <strain evidence="6">BazSymB</strain>
    </source>
</reference>
<evidence type="ECO:0000313" key="7">
    <source>
        <dbReference type="EMBL" id="SEH98587.1"/>
    </source>
</evidence>
<evidence type="ECO:0000259" key="5">
    <source>
        <dbReference type="PROSITE" id="PS51898"/>
    </source>
</evidence>
<evidence type="ECO:0000313" key="9">
    <source>
        <dbReference type="Proteomes" id="UP000198988"/>
    </source>
</evidence>
<dbReference type="CDD" id="cd01193">
    <property type="entry name" value="INT_IntI_C"/>
    <property type="match status" value="1"/>
</dbReference>
<dbReference type="SUPFAM" id="SSF56349">
    <property type="entry name" value="DNA breaking-rejoining enzymes"/>
    <property type="match status" value="1"/>
</dbReference>
<keyword evidence="3" id="KW-0238">DNA-binding</keyword>
<sequence length="328" mass="37644">MITEKINKKPIIAEMREVMRRMNYAYKTENTYCDWVKRFIKFSGMKDRSELFEDSESKVETFLTDLTVRQNVAASTQNQAFNALVFLYKEVLKRVLENVRATRSRKTPRIPVVLSVNEVQKILSKLQEKNALMVQILYGGGLRISELVRLRVQDIDFEYCQITVRDGKGKKDRVTPLAKKIIPLLQTHIEQRRQGHQLDLAQGFGSVYLPNTLAKKYPNADKEFGWQYVFASRNIATDPRSGVDRRHHIDQSAVNKAIKVAVKKCRSIDKKVSAHTFRHSFATHLLQTGTDIRTIQALLGHSDLQTTMIYTHVLKQGGQGVVSPLDRL</sequence>
<dbReference type="EMBL" id="CDSC02000400">
    <property type="protein sequence ID" value="SEH98587.1"/>
    <property type="molecule type" value="Genomic_DNA"/>
</dbReference>
<dbReference type="RefSeq" id="WP_090717532.1">
    <property type="nucleotide sequence ID" value="NZ_CAESAP020000363.1"/>
</dbReference>
<dbReference type="InterPro" id="IPR004107">
    <property type="entry name" value="Integrase_SAM-like_N"/>
</dbReference>
<evidence type="ECO:0000256" key="1">
    <source>
        <dbReference type="ARBA" id="ARBA00008857"/>
    </source>
</evidence>
<name>A0A1H6MB36_9GAMM</name>
<dbReference type="AlphaFoldDB" id="A0A1H6MB36"/>
<evidence type="ECO:0000256" key="4">
    <source>
        <dbReference type="ARBA" id="ARBA00023172"/>
    </source>
</evidence>
<dbReference type="PANTHER" id="PTHR30349:SF64">
    <property type="entry name" value="PROPHAGE INTEGRASE INTD-RELATED"/>
    <property type="match status" value="1"/>
</dbReference>
<gene>
    <name evidence="7" type="ORF">BAZSYMA_ACONTIG57715_0</name>
    <name evidence="6" type="ORF">BAZSYMB_SCAFFOLD00034_0</name>
</gene>
<keyword evidence="2" id="KW-0229">DNA integration</keyword>
<dbReference type="InterPro" id="IPR011946">
    <property type="entry name" value="Integrase_integron-type"/>
</dbReference>
<dbReference type="PANTHER" id="PTHR30349">
    <property type="entry name" value="PHAGE INTEGRASE-RELATED"/>
    <property type="match status" value="1"/>
</dbReference>
<dbReference type="GO" id="GO:0015074">
    <property type="term" value="P:DNA integration"/>
    <property type="evidence" value="ECO:0007669"/>
    <property type="project" value="UniProtKB-KW"/>
</dbReference>
<dbReference type="InterPro" id="IPR010998">
    <property type="entry name" value="Integrase_recombinase_N"/>
</dbReference>
<dbReference type="GO" id="GO:0003677">
    <property type="term" value="F:DNA binding"/>
    <property type="evidence" value="ECO:0007669"/>
    <property type="project" value="UniProtKB-KW"/>
</dbReference>
<protein>
    <submittedName>
        <fullName evidence="7">Integron integrase</fullName>
    </submittedName>
</protein>
<dbReference type="InterPro" id="IPR002104">
    <property type="entry name" value="Integrase_catalytic"/>
</dbReference>
<evidence type="ECO:0000256" key="3">
    <source>
        <dbReference type="ARBA" id="ARBA00023125"/>
    </source>
</evidence>
<dbReference type="InterPro" id="IPR050090">
    <property type="entry name" value="Tyrosine_recombinase_XerCD"/>
</dbReference>
<dbReference type="GO" id="GO:0006310">
    <property type="term" value="P:DNA recombination"/>
    <property type="evidence" value="ECO:0007669"/>
    <property type="project" value="UniProtKB-KW"/>
</dbReference>
<dbReference type="Proteomes" id="UP000198988">
    <property type="component" value="Unassembled WGS sequence"/>
</dbReference>
<dbReference type="Gene3D" id="1.10.150.130">
    <property type="match status" value="1"/>
</dbReference>
<evidence type="ECO:0000313" key="6">
    <source>
        <dbReference type="EMBL" id="SEH64609.1"/>
    </source>
</evidence>
<dbReference type="InterPro" id="IPR013762">
    <property type="entry name" value="Integrase-like_cat_sf"/>
</dbReference>
<proteinExistence type="inferred from homology"/>
<feature type="domain" description="Tyr recombinase" evidence="5">
    <location>
        <begin position="109"/>
        <end position="323"/>
    </location>
</feature>
<dbReference type="Proteomes" id="UP000198559">
    <property type="component" value="Unassembled WGS sequence"/>
</dbReference>
<evidence type="ECO:0000313" key="8">
    <source>
        <dbReference type="Proteomes" id="UP000198559"/>
    </source>
</evidence>
<accession>A0A1H6MB36</accession>
<keyword evidence="4" id="KW-0233">DNA recombination</keyword>
<dbReference type="OrthoDB" id="9801717at2"/>